<evidence type="ECO:0000313" key="2">
    <source>
        <dbReference type="Proteomes" id="UP000838821"/>
    </source>
</evidence>
<gene>
    <name evidence="1" type="ORF">PAECIP111891_06738</name>
</gene>
<keyword evidence="2" id="KW-1185">Reference proteome</keyword>
<evidence type="ECO:0000313" key="1">
    <source>
        <dbReference type="EMBL" id="CAH1230733.1"/>
    </source>
</evidence>
<dbReference type="EMBL" id="CAKMMW010000038">
    <property type="protein sequence ID" value="CAH1230733.1"/>
    <property type="molecule type" value="Genomic_DNA"/>
</dbReference>
<name>A0ABM9CYL5_9BACL</name>
<reference evidence="1" key="1">
    <citation type="submission" date="2022-01" db="EMBL/GenBank/DDBJ databases">
        <authorList>
            <person name="Criscuolo A."/>
        </authorList>
    </citation>
    <scope>NUCLEOTIDE SEQUENCE</scope>
    <source>
        <strain evidence="1">CIP111891</strain>
    </source>
</reference>
<dbReference type="Proteomes" id="UP000838821">
    <property type="component" value="Unassembled WGS sequence"/>
</dbReference>
<protein>
    <submittedName>
        <fullName evidence="1">Uncharacterized protein</fullName>
    </submittedName>
</protein>
<accession>A0ABM9CYL5</accession>
<proteinExistence type="predicted"/>
<organism evidence="1 2">
    <name type="scientific">Paenibacillus allorhizoplanae</name>
    <dbReference type="NCBI Taxonomy" id="2905648"/>
    <lineage>
        <taxon>Bacteria</taxon>
        <taxon>Bacillati</taxon>
        <taxon>Bacillota</taxon>
        <taxon>Bacilli</taxon>
        <taxon>Bacillales</taxon>
        <taxon>Paenibacillaceae</taxon>
        <taxon>Paenibacillus</taxon>
    </lineage>
</organism>
<comment type="caution">
    <text evidence="1">The sequence shown here is derived from an EMBL/GenBank/DDBJ whole genome shotgun (WGS) entry which is preliminary data.</text>
</comment>
<sequence length="69" mass="8008">MSVRAKFRCVQKEGNNLRLEVVISGSEENKDFWKYTPAGQIQMSVDNEKAQEQFEVGKEYYVDFTPANE</sequence>